<proteinExistence type="predicted"/>
<feature type="transmembrane region" description="Helical" evidence="1">
    <location>
        <begin position="360"/>
        <end position="381"/>
    </location>
</feature>
<keyword evidence="1" id="KW-0812">Transmembrane</keyword>
<keyword evidence="1" id="KW-1133">Transmembrane helix</keyword>
<evidence type="ECO:0008006" key="4">
    <source>
        <dbReference type="Google" id="ProtNLM"/>
    </source>
</evidence>
<feature type="transmembrane region" description="Helical" evidence="1">
    <location>
        <begin position="36"/>
        <end position="53"/>
    </location>
</feature>
<feature type="transmembrane region" description="Helical" evidence="1">
    <location>
        <begin position="12"/>
        <end position="30"/>
    </location>
</feature>
<keyword evidence="1" id="KW-0472">Membrane</keyword>
<protein>
    <recommendedName>
        <fullName evidence="4">O-antigen polymerase</fullName>
    </recommendedName>
</protein>
<name>A0A271LRU7_9HYPH</name>
<dbReference type="AlphaFoldDB" id="A0A271LRU7"/>
<reference evidence="2 3" key="1">
    <citation type="submission" date="2017-08" db="EMBL/GenBank/DDBJ databases">
        <title>Mesorhizobium wenxinae sp. nov., a novel rhizobial species isolated from root nodules of chickpea (Cicer arietinum L.).</title>
        <authorList>
            <person name="Zhang J."/>
        </authorList>
    </citation>
    <scope>NUCLEOTIDE SEQUENCE [LARGE SCALE GENOMIC DNA]</scope>
    <source>
        <strain evidence="2 3">SDW018</strain>
    </source>
</reference>
<sequence>MLKKIAPSERAVMRYLLTFAVLSLFLPIRLETDLVLLRPFELIALLTLLIGLATGRWRRLAFSAGFLLLLPFLGWHMVSAFSVDAENGLRELLQMSAVGAFAFALAQEASRVDTHKAVNILLFGMVLILAYTITWHVAHGYLVGWKHLFDPKLAFSFVPIALAGLLIFSNRAKRRTLWLAWAGILPLLVLSGERKALLIYLFLTAALLMRGRLAAIVPAIAVGFVGLFVLATTVENSYVGKQLQTILHPLSMGQHEYLAATGKYAPGDTPSNVQRAFAFTLSRQLISEHPLVGVGTNQFKNIIETDFSGLPDELRLAIHGEFQRILTENGIIGLSLYVLIWIAAWFRLSRTLSWALSHGLIGAAQARVLPLVLLVPCAFYVGTEASGTRAFVTLSLVSLLPELTRHGLCLSLHRMRRSHPRSMRHPRFLASPLPGNTR</sequence>
<evidence type="ECO:0000313" key="3">
    <source>
        <dbReference type="Proteomes" id="UP000216442"/>
    </source>
</evidence>
<accession>A0A271LRU7</accession>
<organism evidence="2 3">
    <name type="scientific">Mesorhizobium temperatum</name>
    <dbReference type="NCBI Taxonomy" id="241416"/>
    <lineage>
        <taxon>Bacteria</taxon>
        <taxon>Pseudomonadati</taxon>
        <taxon>Pseudomonadota</taxon>
        <taxon>Alphaproteobacteria</taxon>
        <taxon>Hyphomicrobiales</taxon>
        <taxon>Phyllobacteriaceae</taxon>
        <taxon>Mesorhizobium</taxon>
    </lineage>
</organism>
<gene>
    <name evidence="2" type="ORF">CIT26_06155</name>
</gene>
<feature type="transmembrane region" description="Helical" evidence="1">
    <location>
        <begin position="177"/>
        <end position="203"/>
    </location>
</feature>
<feature type="transmembrane region" description="Helical" evidence="1">
    <location>
        <begin position="89"/>
        <end position="106"/>
    </location>
</feature>
<dbReference type="Proteomes" id="UP000216442">
    <property type="component" value="Unassembled WGS sequence"/>
</dbReference>
<evidence type="ECO:0000313" key="2">
    <source>
        <dbReference type="EMBL" id="PAQ10891.1"/>
    </source>
</evidence>
<dbReference type="PANTHER" id="PTHR37422:SF13">
    <property type="entry name" value="LIPOPOLYSACCHARIDE BIOSYNTHESIS PROTEIN PA4999-RELATED"/>
    <property type="match status" value="1"/>
</dbReference>
<feature type="transmembrane region" description="Helical" evidence="1">
    <location>
        <begin position="118"/>
        <end position="138"/>
    </location>
</feature>
<comment type="caution">
    <text evidence="2">The sequence shown here is derived from an EMBL/GenBank/DDBJ whole genome shotgun (WGS) entry which is preliminary data.</text>
</comment>
<dbReference type="InterPro" id="IPR051533">
    <property type="entry name" value="WaaL-like"/>
</dbReference>
<dbReference type="OrthoDB" id="8049457at2"/>
<feature type="transmembrane region" description="Helical" evidence="1">
    <location>
        <begin position="60"/>
        <end position="83"/>
    </location>
</feature>
<dbReference type="EMBL" id="NPKJ01000022">
    <property type="protein sequence ID" value="PAQ10891.1"/>
    <property type="molecule type" value="Genomic_DNA"/>
</dbReference>
<dbReference type="PANTHER" id="PTHR37422">
    <property type="entry name" value="TEICHURONIC ACID BIOSYNTHESIS PROTEIN TUAE"/>
    <property type="match status" value="1"/>
</dbReference>
<evidence type="ECO:0000256" key="1">
    <source>
        <dbReference type="SAM" id="Phobius"/>
    </source>
</evidence>
<dbReference type="RefSeq" id="WP_095491747.1">
    <property type="nucleotide sequence ID" value="NZ_NPKJ01000022.1"/>
</dbReference>
<keyword evidence="3" id="KW-1185">Reference proteome</keyword>
<feature type="transmembrane region" description="Helical" evidence="1">
    <location>
        <begin position="215"/>
        <end position="234"/>
    </location>
</feature>
<feature type="transmembrane region" description="Helical" evidence="1">
    <location>
        <begin position="153"/>
        <end position="170"/>
    </location>
</feature>
<feature type="transmembrane region" description="Helical" evidence="1">
    <location>
        <begin position="331"/>
        <end position="348"/>
    </location>
</feature>